<evidence type="ECO:0000256" key="1">
    <source>
        <dbReference type="ARBA" id="ARBA00022729"/>
    </source>
</evidence>
<dbReference type="CDD" id="cd10966">
    <property type="entry name" value="CE4_yadE_5s"/>
    <property type="match status" value="1"/>
</dbReference>
<protein>
    <submittedName>
        <fullName evidence="2">Poly-beta-1,6-N-acetyl-D-glucosamine N-deacetylase</fullName>
        <ecNumber evidence="2">3.5.1.-</ecNumber>
    </submittedName>
</protein>
<dbReference type="PANTHER" id="PTHR34216">
    <property type="match status" value="1"/>
</dbReference>
<dbReference type="PROSITE" id="PS51677">
    <property type="entry name" value="NODB"/>
    <property type="match status" value="1"/>
</dbReference>
<dbReference type="PANTHER" id="PTHR34216:SF13">
    <property type="entry name" value="XYLANASE_CHITIN DEACETYLASE"/>
    <property type="match status" value="1"/>
</dbReference>
<keyword evidence="2" id="KW-0378">Hydrolase</keyword>
<dbReference type="Pfam" id="PF01522">
    <property type="entry name" value="Polysacc_deac_1"/>
    <property type="match status" value="1"/>
</dbReference>
<dbReference type="EMBL" id="AP017312">
    <property type="protein sequence ID" value="BAU29161.1"/>
    <property type="molecule type" value="Genomic_DNA"/>
</dbReference>
<name>A0A0U4WL57_9BACL</name>
<dbReference type="GO" id="GO:0016810">
    <property type="term" value="F:hydrolase activity, acting on carbon-nitrogen (but not peptide) bonds"/>
    <property type="evidence" value="ECO:0007669"/>
    <property type="project" value="InterPro"/>
</dbReference>
<dbReference type="InterPro" id="IPR051398">
    <property type="entry name" value="Polysacch_Deacetylase"/>
</dbReference>
<dbReference type="InterPro" id="IPR011330">
    <property type="entry name" value="Glyco_hydro/deAcase_b/a-brl"/>
</dbReference>
<sequence length="262" mass="30115">MQKIIIILTLFLAISSLAYAKQSLDYTGAQRVPVLLYHHILRKEENKKFKYNSGVITPELFAQQIKLLHDNGYKTITLHELEQFITKKTTLPKKSVVITFDDGYLSNLTYAYPILKKYNYTAALFLITENIRSQPETFNPDKLNYISWPELAKYSDVFQYEGHTDGFHRTVGSTSFLLAKSPEDVLIDLELSKMLLHTHYFAYPYGQYNKNTIQLVKKAGYTMAFTTRPTKAKPGTSPFEVPRYGILSTTTMQQFKNIIGIP</sequence>
<dbReference type="EC" id="3.5.1.-" evidence="2"/>
<dbReference type="AlphaFoldDB" id="A0A0U4WL57"/>
<dbReference type="KEGG" id="asoc:CB4_03342"/>
<accession>A0A0U4WL57</accession>
<dbReference type="Gene3D" id="3.20.20.370">
    <property type="entry name" value="Glycoside hydrolase/deacetylase"/>
    <property type="match status" value="1"/>
</dbReference>
<dbReference type="SUPFAM" id="SSF88713">
    <property type="entry name" value="Glycoside hydrolase/deacetylase"/>
    <property type="match status" value="1"/>
</dbReference>
<dbReference type="Proteomes" id="UP000217696">
    <property type="component" value="Chromosome"/>
</dbReference>
<keyword evidence="3" id="KW-1185">Reference proteome</keyword>
<gene>
    <name evidence="2" type="primary">icaB_3</name>
    <name evidence="2" type="ORF">CB4_03342</name>
</gene>
<reference evidence="2 3" key="1">
    <citation type="submission" date="2015-12" db="EMBL/GenBank/DDBJ databases">
        <title>Genome sequence of Aneurinibacillus soli.</title>
        <authorList>
            <person name="Lee J.S."/>
            <person name="Lee K.C."/>
            <person name="Kim K.K."/>
            <person name="Lee B.W."/>
        </authorList>
    </citation>
    <scope>NUCLEOTIDE SEQUENCE [LARGE SCALE GENOMIC DNA]</scope>
    <source>
        <strain evidence="2 3">CB4</strain>
    </source>
</reference>
<evidence type="ECO:0000313" key="2">
    <source>
        <dbReference type="EMBL" id="BAU29161.1"/>
    </source>
</evidence>
<evidence type="ECO:0000313" key="3">
    <source>
        <dbReference type="Proteomes" id="UP000217696"/>
    </source>
</evidence>
<keyword evidence="1" id="KW-0732">Signal</keyword>
<dbReference type="GO" id="GO:0005975">
    <property type="term" value="P:carbohydrate metabolic process"/>
    <property type="evidence" value="ECO:0007669"/>
    <property type="project" value="InterPro"/>
</dbReference>
<dbReference type="RefSeq" id="WP_157738020.1">
    <property type="nucleotide sequence ID" value="NZ_AP017312.1"/>
</dbReference>
<organism evidence="2 3">
    <name type="scientific">Aneurinibacillus soli</name>
    <dbReference type="NCBI Taxonomy" id="1500254"/>
    <lineage>
        <taxon>Bacteria</taxon>
        <taxon>Bacillati</taxon>
        <taxon>Bacillota</taxon>
        <taxon>Bacilli</taxon>
        <taxon>Bacillales</taxon>
        <taxon>Paenibacillaceae</taxon>
        <taxon>Aneurinibacillus group</taxon>
        <taxon>Aneurinibacillus</taxon>
    </lineage>
</organism>
<dbReference type="InterPro" id="IPR002509">
    <property type="entry name" value="NODB_dom"/>
</dbReference>
<proteinExistence type="predicted"/>